<dbReference type="GO" id="GO:0000139">
    <property type="term" value="C:Golgi membrane"/>
    <property type="evidence" value="ECO:0007669"/>
    <property type="project" value="InterPro"/>
</dbReference>
<dbReference type="PANTHER" id="PTHR10231">
    <property type="entry name" value="NUCLEOTIDE-SUGAR TRANSMEMBRANE TRANSPORTER"/>
    <property type="match status" value="1"/>
</dbReference>
<keyword evidence="7" id="KW-1185">Reference proteome</keyword>
<proteinExistence type="predicted"/>
<evidence type="ECO:0000256" key="4">
    <source>
        <dbReference type="ARBA" id="ARBA00023136"/>
    </source>
</evidence>
<dbReference type="InterPro" id="IPR007271">
    <property type="entry name" value="Nuc_sug_transpt"/>
</dbReference>
<dbReference type="NCBIfam" id="TIGR00803">
    <property type="entry name" value="nst"/>
    <property type="match status" value="1"/>
</dbReference>
<name>A0A1Y1VX28_9FUNG</name>
<protein>
    <submittedName>
        <fullName evidence="6">UDP-galactose transporter Gms1</fullName>
    </submittedName>
</protein>
<dbReference type="Pfam" id="PF04142">
    <property type="entry name" value="Nuc_sug_transp"/>
    <property type="match status" value="1"/>
</dbReference>
<dbReference type="GeneID" id="63806532"/>
<feature type="transmembrane region" description="Helical" evidence="5">
    <location>
        <begin position="174"/>
        <end position="194"/>
    </location>
</feature>
<feature type="transmembrane region" description="Helical" evidence="5">
    <location>
        <begin position="270"/>
        <end position="290"/>
    </location>
</feature>
<feature type="transmembrane region" description="Helical" evidence="5">
    <location>
        <begin position="206"/>
        <end position="226"/>
    </location>
</feature>
<evidence type="ECO:0000256" key="5">
    <source>
        <dbReference type="SAM" id="Phobius"/>
    </source>
</evidence>
<evidence type="ECO:0000313" key="6">
    <source>
        <dbReference type="EMBL" id="ORX65849.1"/>
    </source>
</evidence>
<feature type="transmembrane region" description="Helical" evidence="5">
    <location>
        <begin position="12"/>
        <end position="30"/>
    </location>
</feature>
<comment type="subcellular location">
    <subcellularLocation>
        <location evidence="1">Membrane</location>
        <topology evidence="1">Multi-pass membrane protein</topology>
    </subcellularLocation>
</comment>
<evidence type="ECO:0000256" key="3">
    <source>
        <dbReference type="ARBA" id="ARBA00022989"/>
    </source>
</evidence>
<feature type="transmembrane region" description="Helical" evidence="5">
    <location>
        <begin position="131"/>
        <end position="154"/>
    </location>
</feature>
<evidence type="ECO:0000256" key="2">
    <source>
        <dbReference type="ARBA" id="ARBA00022692"/>
    </source>
</evidence>
<dbReference type="STRING" id="61395.A0A1Y1VX28"/>
<dbReference type="OrthoDB" id="408493at2759"/>
<dbReference type="RefSeq" id="XP_040739932.1">
    <property type="nucleotide sequence ID" value="XM_040889884.1"/>
</dbReference>
<evidence type="ECO:0000256" key="1">
    <source>
        <dbReference type="ARBA" id="ARBA00004141"/>
    </source>
</evidence>
<dbReference type="PIRSF" id="PIRSF005799">
    <property type="entry name" value="UDP-gal_transpt"/>
    <property type="match status" value="1"/>
</dbReference>
<feature type="transmembrane region" description="Helical" evidence="5">
    <location>
        <begin position="296"/>
        <end position="313"/>
    </location>
</feature>
<dbReference type="InterPro" id="IPR037185">
    <property type="entry name" value="EmrE-like"/>
</dbReference>
<gene>
    <name evidence="6" type="ORF">DL89DRAFT_286729</name>
</gene>
<reference evidence="6 7" key="1">
    <citation type="submission" date="2016-07" db="EMBL/GenBank/DDBJ databases">
        <title>Pervasive Adenine N6-methylation of Active Genes in Fungi.</title>
        <authorList>
            <consortium name="DOE Joint Genome Institute"/>
            <person name="Mondo S.J."/>
            <person name="Dannebaum R.O."/>
            <person name="Kuo R.C."/>
            <person name="Labutti K."/>
            <person name="Haridas S."/>
            <person name="Kuo A."/>
            <person name="Salamov A."/>
            <person name="Ahrendt S.R."/>
            <person name="Lipzen A."/>
            <person name="Sullivan W."/>
            <person name="Andreopoulos W.B."/>
            <person name="Clum A."/>
            <person name="Lindquist E."/>
            <person name="Daum C."/>
            <person name="Ramamoorthy G.K."/>
            <person name="Gryganskyi A."/>
            <person name="Culley D."/>
            <person name="Magnuson J.K."/>
            <person name="James T.Y."/>
            <person name="O'Malley M.A."/>
            <person name="Stajich J.E."/>
            <person name="Spatafora J.W."/>
            <person name="Visel A."/>
            <person name="Grigoriev I.V."/>
        </authorList>
    </citation>
    <scope>NUCLEOTIDE SEQUENCE [LARGE SCALE GENOMIC DNA]</scope>
    <source>
        <strain evidence="6 7">ATCC 12442</strain>
    </source>
</reference>
<keyword evidence="2 5" id="KW-0812">Transmembrane</keyword>
<organism evidence="6 7">
    <name type="scientific">Linderina pennispora</name>
    <dbReference type="NCBI Taxonomy" id="61395"/>
    <lineage>
        <taxon>Eukaryota</taxon>
        <taxon>Fungi</taxon>
        <taxon>Fungi incertae sedis</taxon>
        <taxon>Zoopagomycota</taxon>
        <taxon>Kickxellomycotina</taxon>
        <taxon>Kickxellomycetes</taxon>
        <taxon>Kickxellales</taxon>
        <taxon>Kickxellaceae</taxon>
        <taxon>Linderina</taxon>
    </lineage>
</organism>
<feature type="transmembrane region" description="Helical" evidence="5">
    <location>
        <begin position="238"/>
        <end position="263"/>
    </location>
</feature>
<evidence type="ECO:0000313" key="7">
    <source>
        <dbReference type="Proteomes" id="UP000193922"/>
    </source>
</evidence>
<keyword evidence="3 5" id="KW-1133">Transmembrane helix</keyword>
<dbReference type="EMBL" id="MCFD01000020">
    <property type="protein sequence ID" value="ORX65849.1"/>
    <property type="molecule type" value="Genomic_DNA"/>
</dbReference>
<dbReference type="AlphaFoldDB" id="A0A1Y1VX28"/>
<dbReference type="Proteomes" id="UP000193922">
    <property type="component" value="Unassembled WGS sequence"/>
</dbReference>
<comment type="caution">
    <text evidence="6">The sequence shown here is derived from an EMBL/GenBank/DDBJ whole genome shotgun (WGS) entry which is preliminary data.</text>
</comment>
<keyword evidence="4 5" id="KW-0472">Membrane</keyword>
<accession>A0A1Y1VX28</accession>
<dbReference type="SUPFAM" id="SSF103481">
    <property type="entry name" value="Multidrug resistance efflux transporter EmrE"/>
    <property type="match status" value="1"/>
</dbReference>
<dbReference type="GO" id="GO:0015165">
    <property type="term" value="F:pyrimidine nucleotide-sugar transmembrane transporter activity"/>
    <property type="evidence" value="ECO:0007669"/>
    <property type="project" value="InterPro"/>
</dbReference>
<sequence length="368" mass="39676">MAELFGVPLKYISLVVLTVQNSMLVLVMRYSRVVSDTRYYTSTAVLLSELTKFCVCLYISARETMKEHNGQLVPSAVYREVLGGDSWKMLIPAGLYTIQNNLQYVAVSLLDAATFQATYQLKILTTALCSVILLGTVLGMMRWASLVMLTVGVILVQLPSGDDAPSADGQSANLMGLLTVFVACVLSGLAGVYFEKVLKGSRKSLWTRNVQLSLFSTIPALFGVLVVDGQGVRTNGFFYGYTSWTLGAIACQAVGGLIVAVVVKYADNILKGFATSISIILSCLASVWIFDFRITKAFVFGTALVIYATYMYGKYAGGPSNAKQGNGVLPSSNAREENVPIAGSSSGQQDGDIQLNEMEPSKFNVKVV</sequence>